<keyword evidence="1" id="KW-0732">Signal</keyword>
<accession>D9WND5</accession>
<evidence type="ECO:0000313" key="2">
    <source>
        <dbReference type="EMBL" id="EFL23832.1"/>
    </source>
</evidence>
<feature type="signal peptide" evidence="1">
    <location>
        <begin position="1"/>
        <end position="26"/>
    </location>
</feature>
<keyword evidence="3" id="KW-1185">Reference proteome</keyword>
<dbReference type="OrthoDB" id="4245273at2"/>
<sequence>MNRKKAFLAVAGMVMGASLITPSVLAEDGDIGVRSADCNTWSKNGTTGYAYCSGLGQVAAHRVKIVCVDTRGVEVTFYGPWVGNAKTSKRKCPGTEGGRVGILRVGSEIKD</sequence>
<protein>
    <recommendedName>
        <fullName evidence="4">Secreted protein</fullName>
    </recommendedName>
</protein>
<feature type="chain" id="PRO_5003131339" description="Secreted protein" evidence="1">
    <location>
        <begin position="27"/>
        <end position="111"/>
    </location>
</feature>
<dbReference type="AlphaFoldDB" id="D9WND5"/>
<reference evidence="2 3" key="1">
    <citation type="submission" date="2009-02" db="EMBL/GenBank/DDBJ databases">
        <title>Annotation of Streptomyces hygroscopicus strain ATCC 53653.</title>
        <authorList>
            <consortium name="The Broad Institute Genome Sequencing Platform"/>
            <consortium name="Broad Institute Microbial Sequencing Center"/>
            <person name="Fischbach M."/>
            <person name="Godfrey P."/>
            <person name="Ward D."/>
            <person name="Young S."/>
            <person name="Zeng Q."/>
            <person name="Koehrsen M."/>
            <person name="Alvarado L."/>
            <person name="Berlin A.M."/>
            <person name="Bochicchio J."/>
            <person name="Borenstein D."/>
            <person name="Chapman S.B."/>
            <person name="Chen Z."/>
            <person name="Engels R."/>
            <person name="Freedman E."/>
            <person name="Gellesch M."/>
            <person name="Goldberg J."/>
            <person name="Griggs A."/>
            <person name="Gujja S."/>
            <person name="Heilman E.R."/>
            <person name="Heiman D.I."/>
            <person name="Hepburn T.A."/>
            <person name="Howarth C."/>
            <person name="Jen D."/>
            <person name="Larson L."/>
            <person name="Lewis B."/>
            <person name="Mehta T."/>
            <person name="Park D."/>
            <person name="Pearson M."/>
            <person name="Richards J."/>
            <person name="Roberts A."/>
            <person name="Saif S."/>
            <person name="Shea T.D."/>
            <person name="Shenoy N."/>
            <person name="Sisk P."/>
            <person name="Stolte C."/>
            <person name="Sykes S.N."/>
            <person name="Thomson T."/>
            <person name="Walk T."/>
            <person name="White J."/>
            <person name="Yandava C."/>
            <person name="Straight P."/>
            <person name="Clardy J."/>
            <person name="Hung D."/>
            <person name="Kolter R."/>
            <person name="Mekalanos J."/>
            <person name="Walker S."/>
            <person name="Walsh C.T."/>
            <person name="Wieland-Brown L.C."/>
            <person name="Haas B."/>
            <person name="Nusbaum C."/>
            <person name="Birren B."/>
        </authorList>
    </citation>
    <scope>NUCLEOTIDE SEQUENCE [LARGE SCALE GENOMIC DNA]</scope>
    <source>
        <strain evidence="2 3">ATCC 53653</strain>
    </source>
</reference>
<gene>
    <name evidence="2" type="ORF">SSOG_03546</name>
</gene>
<name>D9WND5_9ACTN</name>
<evidence type="ECO:0008006" key="4">
    <source>
        <dbReference type="Google" id="ProtNLM"/>
    </source>
</evidence>
<evidence type="ECO:0000313" key="3">
    <source>
        <dbReference type="Proteomes" id="UP000003963"/>
    </source>
</evidence>
<organism evidence="2 3">
    <name type="scientific">Streptomyces himastatinicus ATCC 53653</name>
    <dbReference type="NCBI Taxonomy" id="457427"/>
    <lineage>
        <taxon>Bacteria</taxon>
        <taxon>Bacillati</taxon>
        <taxon>Actinomycetota</taxon>
        <taxon>Actinomycetes</taxon>
        <taxon>Kitasatosporales</taxon>
        <taxon>Streptomycetaceae</taxon>
        <taxon>Streptomyces</taxon>
        <taxon>Streptomyces violaceusniger group</taxon>
    </lineage>
</organism>
<evidence type="ECO:0000256" key="1">
    <source>
        <dbReference type="SAM" id="SignalP"/>
    </source>
</evidence>
<proteinExistence type="predicted"/>
<dbReference type="RefSeq" id="WP_009715647.1">
    <property type="nucleotide sequence ID" value="NZ_GG657754.1"/>
</dbReference>
<dbReference type="Proteomes" id="UP000003963">
    <property type="component" value="Unassembled WGS sequence"/>
</dbReference>
<dbReference type="HOGENOM" id="CLU_2156943_0_0_11"/>
<dbReference type="EMBL" id="GG657754">
    <property type="protein sequence ID" value="EFL23832.1"/>
    <property type="molecule type" value="Genomic_DNA"/>
</dbReference>